<sequence length="387" mass="43798">MEGANVVGGTRWSTEEDVQLCKSWKFVSQCSIAGVNRKKPDLWSEVLKHYNENGFHRTSTQSLIGRWKLLKGEMYAWCCALRQAREWQCSGSNPLNERDKAQEIWQYIMSKKHKDKPKVTKRFSYFEQYKVVEGFSQFVDIPTNMASSGGTTAGGSEGIHTQSPPTNSQVNLDNDENEIAEDVHVRPPGRKAAKEAIRKGKKAANDGSPMASAVMSIAANQTSMLSYREKRDEEYARLLQEQENRENIRLQMKMRNEAFKLQEREERIMEMDTSKMTPTKKSYWQRKQKVIAAREENASSGSYYPQPSFPGAFPQPPFTGAFPQPNFAGAFPQPTFPGAFPQPPFPGAFSQPPFPGGYYPQPPITDESDNNPANTDWMHTGVEDEDI</sequence>
<gene>
    <name evidence="3" type="ORF">M0R45_000650</name>
</gene>
<feature type="compositionally biased region" description="Polar residues" evidence="1">
    <location>
        <begin position="159"/>
        <end position="172"/>
    </location>
</feature>
<dbReference type="AlphaFoldDB" id="A0AAW1VMP8"/>
<dbReference type="EMBL" id="JBEDUW010000194">
    <property type="protein sequence ID" value="KAK9904505.1"/>
    <property type="molecule type" value="Genomic_DNA"/>
</dbReference>
<evidence type="ECO:0000313" key="4">
    <source>
        <dbReference type="Proteomes" id="UP001457282"/>
    </source>
</evidence>
<dbReference type="PANTHER" id="PTHR45023">
    <property type="match status" value="1"/>
</dbReference>
<dbReference type="PANTHER" id="PTHR45023:SF4">
    <property type="entry name" value="GLYCINE-RICH PROTEIN-RELATED"/>
    <property type="match status" value="1"/>
</dbReference>
<dbReference type="Pfam" id="PF14303">
    <property type="entry name" value="NAM-associated"/>
    <property type="match status" value="1"/>
</dbReference>
<protein>
    <recommendedName>
        <fullName evidence="2">No apical meristem-associated C-terminal domain-containing protein</fullName>
    </recommendedName>
</protein>
<dbReference type="Proteomes" id="UP001457282">
    <property type="component" value="Unassembled WGS sequence"/>
</dbReference>
<feature type="domain" description="No apical meristem-associated C-terminal" evidence="2">
    <location>
        <begin position="162"/>
        <end position="291"/>
    </location>
</feature>
<dbReference type="InterPro" id="IPR029466">
    <property type="entry name" value="NAM-associated_C"/>
</dbReference>
<feature type="region of interest" description="Disordered" evidence="1">
    <location>
        <begin position="332"/>
        <end position="387"/>
    </location>
</feature>
<name>A0AAW1VMP8_RUBAR</name>
<evidence type="ECO:0000259" key="2">
    <source>
        <dbReference type="Pfam" id="PF14303"/>
    </source>
</evidence>
<evidence type="ECO:0000313" key="3">
    <source>
        <dbReference type="EMBL" id="KAK9904505.1"/>
    </source>
</evidence>
<proteinExistence type="predicted"/>
<accession>A0AAW1VMP8</accession>
<feature type="region of interest" description="Disordered" evidence="1">
    <location>
        <begin position="146"/>
        <end position="208"/>
    </location>
</feature>
<evidence type="ECO:0000256" key="1">
    <source>
        <dbReference type="SAM" id="MobiDB-lite"/>
    </source>
</evidence>
<feature type="compositionally biased region" description="Pro residues" evidence="1">
    <location>
        <begin position="340"/>
        <end position="363"/>
    </location>
</feature>
<keyword evidence="4" id="KW-1185">Reference proteome</keyword>
<reference evidence="3 4" key="1">
    <citation type="journal article" date="2023" name="G3 (Bethesda)">
        <title>A chromosome-length genome assembly and annotation of blackberry (Rubus argutus, cv. 'Hillquist').</title>
        <authorList>
            <person name="Bruna T."/>
            <person name="Aryal R."/>
            <person name="Dudchenko O."/>
            <person name="Sargent D.J."/>
            <person name="Mead D."/>
            <person name="Buti M."/>
            <person name="Cavallini A."/>
            <person name="Hytonen T."/>
            <person name="Andres J."/>
            <person name="Pham M."/>
            <person name="Weisz D."/>
            <person name="Mascagni F."/>
            <person name="Usai G."/>
            <person name="Natali L."/>
            <person name="Bassil N."/>
            <person name="Fernandez G.E."/>
            <person name="Lomsadze A."/>
            <person name="Armour M."/>
            <person name="Olukolu B."/>
            <person name="Poorten T."/>
            <person name="Britton C."/>
            <person name="Davik J."/>
            <person name="Ashrafi H."/>
            <person name="Aiden E.L."/>
            <person name="Borodovsky M."/>
            <person name="Worthington M."/>
        </authorList>
    </citation>
    <scope>NUCLEOTIDE SEQUENCE [LARGE SCALE GENOMIC DNA]</scope>
    <source>
        <strain evidence="3">PI 553951</strain>
    </source>
</reference>
<organism evidence="3 4">
    <name type="scientific">Rubus argutus</name>
    <name type="common">Southern blackberry</name>
    <dbReference type="NCBI Taxonomy" id="59490"/>
    <lineage>
        <taxon>Eukaryota</taxon>
        <taxon>Viridiplantae</taxon>
        <taxon>Streptophyta</taxon>
        <taxon>Embryophyta</taxon>
        <taxon>Tracheophyta</taxon>
        <taxon>Spermatophyta</taxon>
        <taxon>Magnoliopsida</taxon>
        <taxon>eudicotyledons</taxon>
        <taxon>Gunneridae</taxon>
        <taxon>Pentapetalae</taxon>
        <taxon>rosids</taxon>
        <taxon>fabids</taxon>
        <taxon>Rosales</taxon>
        <taxon>Rosaceae</taxon>
        <taxon>Rosoideae</taxon>
        <taxon>Rosoideae incertae sedis</taxon>
        <taxon>Rubus</taxon>
    </lineage>
</organism>
<comment type="caution">
    <text evidence="3">The sequence shown here is derived from an EMBL/GenBank/DDBJ whole genome shotgun (WGS) entry which is preliminary data.</text>
</comment>